<keyword evidence="3" id="KW-0378">Hydrolase</keyword>
<comment type="caution">
    <text evidence="3">The sequence shown here is derived from an EMBL/GenBank/DDBJ whole genome shotgun (WGS) entry which is preliminary data.</text>
</comment>
<evidence type="ECO:0000313" key="3">
    <source>
        <dbReference type="EMBL" id="GJH30111.1"/>
    </source>
</evidence>
<dbReference type="SUPFAM" id="SSF53474">
    <property type="entry name" value="alpha/beta-Hydrolases"/>
    <property type="match status" value="1"/>
</dbReference>
<keyword evidence="1" id="KW-0732">Signal</keyword>
<feature type="domain" description="AB hydrolase-1" evidence="2">
    <location>
        <begin position="73"/>
        <end position="308"/>
    </location>
</feature>
<dbReference type="GO" id="GO:0016787">
    <property type="term" value="F:hydrolase activity"/>
    <property type="evidence" value="ECO:0007669"/>
    <property type="project" value="UniProtKB-KW"/>
</dbReference>
<reference evidence="3" key="1">
    <citation type="submission" date="2022-09" db="EMBL/GenBank/DDBJ databases">
        <title>Isolation and characterization of 3-chlorobenzoate degrading bacteria from soils in Shizuoka.</title>
        <authorList>
            <person name="Ifat A."/>
            <person name="Ogawa N."/>
            <person name="Kimbara K."/>
            <person name="Moriuchi R."/>
            <person name="Dohra H."/>
            <person name="Shintani M."/>
        </authorList>
    </citation>
    <scope>NUCLEOTIDE SEQUENCE</scope>
    <source>
        <strain evidence="3">19CS4-2</strain>
    </source>
</reference>
<dbReference type="RefSeq" id="WP_238217765.1">
    <property type="nucleotide sequence ID" value="NZ_BPUS01000031.1"/>
</dbReference>
<organism evidence="3 4">
    <name type="scientific">Caballeronia novacaledonica</name>
    <dbReference type="NCBI Taxonomy" id="1544861"/>
    <lineage>
        <taxon>Bacteria</taxon>
        <taxon>Pseudomonadati</taxon>
        <taxon>Pseudomonadota</taxon>
        <taxon>Betaproteobacteria</taxon>
        <taxon>Burkholderiales</taxon>
        <taxon>Burkholderiaceae</taxon>
        <taxon>Caballeronia</taxon>
    </lineage>
</organism>
<dbReference type="InterPro" id="IPR050471">
    <property type="entry name" value="AB_hydrolase"/>
</dbReference>
<dbReference type="InterPro" id="IPR000073">
    <property type="entry name" value="AB_hydrolase_1"/>
</dbReference>
<dbReference type="PRINTS" id="PR00111">
    <property type="entry name" value="ABHYDROLASE"/>
</dbReference>
<evidence type="ECO:0000256" key="1">
    <source>
        <dbReference type="SAM" id="SignalP"/>
    </source>
</evidence>
<evidence type="ECO:0000313" key="4">
    <source>
        <dbReference type="Proteomes" id="UP001055111"/>
    </source>
</evidence>
<name>A0AA37IHV8_9BURK</name>
<proteinExistence type="predicted"/>
<dbReference type="AlphaFoldDB" id="A0AA37IHV8"/>
<dbReference type="PANTHER" id="PTHR43433">
    <property type="entry name" value="HYDROLASE, ALPHA/BETA FOLD FAMILY PROTEIN"/>
    <property type="match status" value="1"/>
</dbReference>
<sequence length="326" mass="34977">MKPMPLARVVSSCFAFAWLSIASPTFADDVSFGASQLCGLQSARPDRNGAVQVKTVQGRNGPIGYARFGQGTPLLLITGYRATLGEWNAYFLGALAKHHEVIVFDNRGVGRSTPMAGHYGPDYGIRDMAADAADVIAGLKLARVDVVGWSMGGMIAQQLALDAREKVESLTLIATAPPGPEAVPLTPEVQQVLSSSGADAFPRIMAVLFPADAVADASKCFVGDMFAPRGYKGRPVPDAVADQQNRAMTQWFADSAAADRLRRSPVRTLIIAGANDDVLADANARHLEQMIPRATLDVVADAGHALMFQYPIELARHIQVFVRYIR</sequence>
<protein>
    <submittedName>
        <fullName evidence="3">Alpha/beta hydrolase</fullName>
    </submittedName>
</protein>
<dbReference type="Proteomes" id="UP001055111">
    <property type="component" value="Unassembled WGS sequence"/>
</dbReference>
<dbReference type="PANTHER" id="PTHR43433:SF5">
    <property type="entry name" value="AB HYDROLASE-1 DOMAIN-CONTAINING PROTEIN"/>
    <property type="match status" value="1"/>
</dbReference>
<dbReference type="Gene3D" id="3.40.50.1820">
    <property type="entry name" value="alpha/beta hydrolase"/>
    <property type="match status" value="1"/>
</dbReference>
<dbReference type="Pfam" id="PF00561">
    <property type="entry name" value="Abhydrolase_1"/>
    <property type="match status" value="1"/>
</dbReference>
<dbReference type="EMBL" id="BPUS01000031">
    <property type="protein sequence ID" value="GJH30111.1"/>
    <property type="molecule type" value="Genomic_DNA"/>
</dbReference>
<accession>A0AA37IHV8</accession>
<dbReference type="InterPro" id="IPR029058">
    <property type="entry name" value="AB_hydrolase_fold"/>
</dbReference>
<gene>
    <name evidence="3" type="ORF">CBA19CS42_36365</name>
</gene>
<evidence type="ECO:0000259" key="2">
    <source>
        <dbReference type="Pfam" id="PF00561"/>
    </source>
</evidence>
<feature type="chain" id="PRO_5041355915" evidence="1">
    <location>
        <begin position="28"/>
        <end position="326"/>
    </location>
</feature>
<feature type="signal peptide" evidence="1">
    <location>
        <begin position="1"/>
        <end position="27"/>
    </location>
</feature>